<organism evidence="1 2">
    <name type="scientific">Cellulophaga baltica</name>
    <dbReference type="NCBI Taxonomy" id="76594"/>
    <lineage>
        <taxon>Bacteria</taxon>
        <taxon>Pseudomonadati</taxon>
        <taxon>Bacteroidota</taxon>
        <taxon>Flavobacteriia</taxon>
        <taxon>Flavobacteriales</taxon>
        <taxon>Flavobacteriaceae</taxon>
        <taxon>Cellulophaga</taxon>
    </lineage>
</organism>
<dbReference type="eggNOG" id="ENOG50311BE">
    <property type="taxonomic scope" value="Bacteria"/>
</dbReference>
<sequence length="190" mass="22384">MKNKFFLISICFLFTTANFSQSKKEVETYLNTLFQILEEKKTEEFYASLYPKLKEQIPVAQVNSFLGELHSNPNFKTEIKNFKTLAIGELVSDTDNAYTLVDYVSETHIEFTEEATQELIAKGTRHFKKLYGERYTYDADKKLIVTSKDFKILMVYEDQQWSHIPGVLKLRPFLNYWINDEIITRLFAEE</sequence>
<reference evidence="2" key="1">
    <citation type="submission" date="2016-10" db="EMBL/GenBank/DDBJ databases">
        <authorList>
            <person name="Varghese N."/>
            <person name="Submissions S."/>
        </authorList>
    </citation>
    <scope>NUCLEOTIDE SEQUENCE [LARGE SCALE GENOMIC DNA]</scope>
    <source>
        <strain evidence="2">DSM 24729</strain>
    </source>
</reference>
<dbReference type="AlphaFoldDB" id="A0A1G7IUI7"/>
<evidence type="ECO:0000313" key="1">
    <source>
        <dbReference type="EMBL" id="SDF16337.1"/>
    </source>
</evidence>
<gene>
    <name evidence="1" type="ORF">SAMN04487992_10839</name>
</gene>
<name>A0A1G7IUI7_9FLAO</name>
<dbReference type="EMBL" id="FNBD01000008">
    <property type="protein sequence ID" value="SDF16337.1"/>
    <property type="molecule type" value="Genomic_DNA"/>
</dbReference>
<dbReference type="RefSeq" id="WP_074538783.1">
    <property type="nucleotide sequence ID" value="NZ_FNBD01000008.1"/>
</dbReference>
<dbReference type="Proteomes" id="UP000182114">
    <property type="component" value="Unassembled WGS sequence"/>
</dbReference>
<evidence type="ECO:0000313" key="2">
    <source>
        <dbReference type="Proteomes" id="UP000182114"/>
    </source>
</evidence>
<accession>A0A1G7IUI7</accession>
<protein>
    <submittedName>
        <fullName evidence="1">Uncharacterized protein</fullName>
    </submittedName>
</protein>
<proteinExistence type="predicted"/>
<keyword evidence="2" id="KW-1185">Reference proteome</keyword>